<keyword evidence="3 5" id="KW-1133">Transmembrane helix</keyword>
<evidence type="ECO:0000256" key="5">
    <source>
        <dbReference type="SAM" id="Phobius"/>
    </source>
</evidence>
<dbReference type="AlphaFoldDB" id="A0AAV3U996"/>
<feature type="transmembrane region" description="Helical" evidence="5">
    <location>
        <begin position="36"/>
        <end position="54"/>
    </location>
</feature>
<feature type="transmembrane region" description="Helical" evidence="5">
    <location>
        <begin position="117"/>
        <end position="137"/>
    </location>
</feature>
<feature type="transmembrane region" description="Helical" evidence="5">
    <location>
        <begin position="229"/>
        <end position="250"/>
    </location>
</feature>
<keyword evidence="8" id="KW-1185">Reference proteome</keyword>
<evidence type="ECO:0000256" key="1">
    <source>
        <dbReference type="ARBA" id="ARBA00004141"/>
    </source>
</evidence>
<sequence length="280" mass="29145">MKIVLLTSLSLIAFAGNSILCRLALGGEAIDAGTFTIVRLISGIAVLLLIHRLLTTDNQPKSSGSWKSAVMLFVYALGFSYAYVQMDTGTGALILFAAVQLTMITVSLLQGNRLTRLEALGAIIAFIGFVYLMLPGVTAPPMGSFFMMLAAGIAWGLYTLAGKGSTNPIQDTTFNFVRTLPLVLVLLLVTFSYSQLSTKGFILAVVSGGLASGVGYAVWYVALTGLSAIQAAVLQLLVPLLAALGGVLFADEIITSRLAVATGLILGGIGVVIGGRAKHG</sequence>
<evidence type="ECO:0000259" key="6">
    <source>
        <dbReference type="Pfam" id="PF00892"/>
    </source>
</evidence>
<dbReference type="InterPro" id="IPR000620">
    <property type="entry name" value="EamA_dom"/>
</dbReference>
<dbReference type="PANTHER" id="PTHR32322">
    <property type="entry name" value="INNER MEMBRANE TRANSPORTER"/>
    <property type="match status" value="1"/>
</dbReference>
<dbReference type="EMBL" id="BAABLX010000079">
    <property type="protein sequence ID" value="GAA4960422.1"/>
    <property type="molecule type" value="Genomic_DNA"/>
</dbReference>
<dbReference type="RefSeq" id="WP_345427856.1">
    <property type="nucleotide sequence ID" value="NZ_AP031496.1"/>
</dbReference>
<dbReference type="Pfam" id="PF00892">
    <property type="entry name" value="EamA"/>
    <property type="match status" value="1"/>
</dbReference>
<evidence type="ECO:0000313" key="8">
    <source>
        <dbReference type="Proteomes" id="UP001409585"/>
    </source>
</evidence>
<feature type="transmembrane region" description="Helical" evidence="5">
    <location>
        <begin position="200"/>
        <end position="222"/>
    </location>
</feature>
<feature type="domain" description="EamA" evidence="6">
    <location>
        <begin position="146"/>
        <end position="273"/>
    </location>
</feature>
<evidence type="ECO:0000256" key="4">
    <source>
        <dbReference type="ARBA" id="ARBA00023136"/>
    </source>
</evidence>
<evidence type="ECO:0000256" key="3">
    <source>
        <dbReference type="ARBA" id="ARBA00022989"/>
    </source>
</evidence>
<proteinExistence type="predicted"/>
<reference evidence="8" key="1">
    <citation type="journal article" date="2019" name="Int. J. Syst. Evol. Microbiol.">
        <title>The Global Catalogue of Microorganisms (GCM) 10K type strain sequencing project: providing services to taxonomists for standard genome sequencing and annotation.</title>
        <authorList>
            <consortium name="The Broad Institute Genomics Platform"/>
            <consortium name="The Broad Institute Genome Sequencing Center for Infectious Disease"/>
            <person name="Wu L."/>
            <person name="Ma J."/>
        </authorList>
    </citation>
    <scope>NUCLEOTIDE SEQUENCE [LARGE SCALE GENOMIC DNA]</scope>
    <source>
        <strain evidence="8">JCM 19134</strain>
    </source>
</reference>
<comment type="subcellular location">
    <subcellularLocation>
        <location evidence="1">Membrane</location>
        <topology evidence="1">Multi-pass membrane protein</topology>
    </subcellularLocation>
</comment>
<feature type="transmembrane region" description="Helical" evidence="5">
    <location>
        <begin position="66"/>
        <end position="84"/>
    </location>
</feature>
<feature type="transmembrane region" description="Helical" evidence="5">
    <location>
        <begin position="173"/>
        <end position="194"/>
    </location>
</feature>
<dbReference type="PANTHER" id="PTHR32322:SF9">
    <property type="entry name" value="AMINO-ACID METABOLITE EFFLUX PUMP-RELATED"/>
    <property type="match status" value="1"/>
</dbReference>
<feature type="transmembrane region" description="Helical" evidence="5">
    <location>
        <begin position="256"/>
        <end position="275"/>
    </location>
</feature>
<keyword evidence="4 5" id="KW-0472">Membrane</keyword>
<dbReference type="GO" id="GO:0016020">
    <property type="term" value="C:membrane"/>
    <property type="evidence" value="ECO:0007669"/>
    <property type="project" value="UniProtKB-SubCell"/>
</dbReference>
<accession>A0AAV3U996</accession>
<name>A0AAV3U996_9ALTE</name>
<evidence type="ECO:0000313" key="7">
    <source>
        <dbReference type="EMBL" id="GAA4960422.1"/>
    </source>
</evidence>
<feature type="transmembrane region" description="Helical" evidence="5">
    <location>
        <begin position="143"/>
        <end position="161"/>
    </location>
</feature>
<gene>
    <name evidence="7" type="ORF">GCM10025791_47170</name>
</gene>
<dbReference type="SUPFAM" id="SSF103481">
    <property type="entry name" value="Multidrug resistance efflux transporter EmrE"/>
    <property type="match status" value="2"/>
</dbReference>
<evidence type="ECO:0000256" key="2">
    <source>
        <dbReference type="ARBA" id="ARBA00022692"/>
    </source>
</evidence>
<dbReference type="InterPro" id="IPR050638">
    <property type="entry name" value="AA-Vitamin_Transporters"/>
</dbReference>
<dbReference type="Proteomes" id="UP001409585">
    <property type="component" value="Unassembled WGS sequence"/>
</dbReference>
<dbReference type="InterPro" id="IPR037185">
    <property type="entry name" value="EmrE-like"/>
</dbReference>
<organism evidence="7 8">
    <name type="scientific">Halioxenophilus aromaticivorans</name>
    <dbReference type="NCBI Taxonomy" id="1306992"/>
    <lineage>
        <taxon>Bacteria</taxon>
        <taxon>Pseudomonadati</taxon>
        <taxon>Pseudomonadota</taxon>
        <taxon>Gammaproteobacteria</taxon>
        <taxon>Alteromonadales</taxon>
        <taxon>Alteromonadaceae</taxon>
        <taxon>Halioxenophilus</taxon>
    </lineage>
</organism>
<feature type="transmembrane region" description="Helical" evidence="5">
    <location>
        <begin position="90"/>
        <end position="110"/>
    </location>
</feature>
<protein>
    <submittedName>
        <fullName evidence="7">DMT family transporter</fullName>
    </submittedName>
</protein>
<comment type="caution">
    <text evidence="7">The sequence shown here is derived from an EMBL/GenBank/DDBJ whole genome shotgun (WGS) entry which is preliminary data.</text>
</comment>
<keyword evidence="2 5" id="KW-0812">Transmembrane</keyword>